<evidence type="ECO:0000313" key="1">
    <source>
        <dbReference type="EMBL" id="CAF1927594.1"/>
    </source>
</evidence>
<organism evidence="1">
    <name type="scientific">Brassica napus</name>
    <name type="common">Rape</name>
    <dbReference type="NCBI Taxonomy" id="3708"/>
    <lineage>
        <taxon>Eukaryota</taxon>
        <taxon>Viridiplantae</taxon>
        <taxon>Streptophyta</taxon>
        <taxon>Embryophyta</taxon>
        <taxon>Tracheophyta</taxon>
        <taxon>Spermatophyta</taxon>
        <taxon>Magnoliopsida</taxon>
        <taxon>eudicotyledons</taxon>
        <taxon>Gunneridae</taxon>
        <taxon>Pentapetalae</taxon>
        <taxon>rosids</taxon>
        <taxon>malvids</taxon>
        <taxon>Brassicales</taxon>
        <taxon>Brassicaceae</taxon>
        <taxon>Brassiceae</taxon>
        <taxon>Brassica</taxon>
    </lineage>
</organism>
<protein>
    <submittedName>
        <fullName evidence="1">(rape) hypothetical protein</fullName>
    </submittedName>
</protein>
<name>A0A816L7K7_BRANA</name>
<reference evidence="1" key="1">
    <citation type="submission" date="2021-01" db="EMBL/GenBank/DDBJ databases">
        <authorList>
            <consortium name="Genoscope - CEA"/>
            <person name="William W."/>
        </authorList>
    </citation>
    <scope>NUCLEOTIDE SEQUENCE</scope>
</reference>
<dbReference type="EMBL" id="HG994369">
    <property type="protein sequence ID" value="CAF1927594.1"/>
    <property type="molecule type" value="Genomic_DNA"/>
</dbReference>
<dbReference type="Proteomes" id="UP001295469">
    <property type="component" value="Chromosome C05"/>
</dbReference>
<gene>
    <name evidence="1" type="ORF">DARMORV10_C05P20850.1</name>
</gene>
<dbReference type="AlphaFoldDB" id="A0A816L7K7"/>
<sequence length="48" mass="5796">MMVDDISKTTVKYSRQKEEGDEYIHLTLTRQLKIHLETFYFFQVLSIV</sequence>
<proteinExistence type="predicted"/>
<accession>A0A816L7K7</accession>